<accession>A0AAE0M0V0</accession>
<organism evidence="1 2">
    <name type="scientific">Apodospora peruviana</name>
    <dbReference type="NCBI Taxonomy" id="516989"/>
    <lineage>
        <taxon>Eukaryota</taxon>
        <taxon>Fungi</taxon>
        <taxon>Dikarya</taxon>
        <taxon>Ascomycota</taxon>
        <taxon>Pezizomycotina</taxon>
        <taxon>Sordariomycetes</taxon>
        <taxon>Sordariomycetidae</taxon>
        <taxon>Sordariales</taxon>
        <taxon>Lasiosphaeriaceae</taxon>
        <taxon>Apodospora</taxon>
    </lineage>
</organism>
<reference evidence="1" key="1">
    <citation type="journal article" date="2023" name="Mol. Phylogenet. Evol.">
        <title>Genome-scale phylogeny and comparative genomics of the fungal order Sordariales.</title>
        <authorList>
            <person name="Hensen N."/>
            <person name="Bonometti L."/>
            <person name="Westerberg I."/>
            <person name="Brannstrom I.O."/>
            <person name="Guillou S."/>
            <person name="Cros-Aarteil S."/>
            <person name="Calhoun S."/>
            <person name="Haridas S."/>
            <person name="Kuo A."/>
            <person name="Mondo S."/>
            <person name="Pangilinan J."/>
            <person name="Riley R."/>
            <person name="LaButti K."/>
            <person name="Andreopoulos B."/>
            <person name="Lipzen A."/>
            <person name="Chen C."/>
            <person name="Yan M."/>
            <person name="Daum C."/>
            <person name="Ng V."/>
            <person name="Clum A."/>
            <person name="Steindorff A."/>
            <person name="Ohm R.A."/>
            <person name="Martin F."/>
            <person name="Silar P."/>
            <person name="Natvig D.O."/>
            <person name="Lalanne C."/>
            <person name="Gautier V."/>
            <person name="Ament-Velasquez S.L."/>
            <person name="Kruys A."/>
            <person name="Hutchinson M.I."/>
            <person name="Powell A.J."/>
            <person name="Barry K."/>
            <person name="Miller A.N."/>
            <person name="Grigoriev I.V."/>
            <person name="Debuchy R."/>
            <person name="Gladieux P."/>
            <person name="Hiltunen Thoren M."/>
            <person name="Johannesson H."/>
        </authorList>
    </citation>
    <scope>NUCLEOTIDE SEQUENCE</scope>
    <source>
        <strain evidence="1">CBS 118394</strain>
    </source>
</reference>
<reference evidence="1" key="2">
    <citation type="submission" date="2023-06" db="EMBL/GenBank/DDBJ databases">
        <authorList>
            <consortium name="Lawrence Berkeley National Laboratory"/>
            <person name="Haridas S."/>
            <person name="Hensen N."/>
            <person name="Bonometti L."/>
            <person name="Westerberg I."/>
            <person name="Brannstrom I.O."/>
            <person name="Guillou S."/>
            <person name="Cros-Aarteil S."/>
            <person name="Calhoun S."/>
            <person name="Kuo A."/>
            <person name="Mondo S."/>
            <person name="Pangilinan J."/>
            <person name="Riley R."/>
            <person name="Labutti K."/>
            <person name="Andreopoulos B."/>
            <person name="Lipzen A."/>
            <person name="Chen C."/>
            <person name="Yanf M."/>
            <person name="Daum C."/>
            <person name="Ng V."/>
            <person name="Clum A."/>
            <person name="Steindorff A."/>
            <person name="Ohm R."/>
            <person name="Martin F."/>
            <person name="Silar P."/>
            <person name="Natvig D."/>
            <person name="Lalanne C."/>
            <person name="Gautier V."/>
            <person name="Ament-Velasquez S.L."/>
            <person name="Kruys A."/>
            <person name="Hutchinson M.I."/>
            <person name="Powell A.J."/>
            <person name="Barry K."/>
            <person name="Miller A.N."/>
            <person name="Grigoriev I.V."/>
            <person name="Debuchy R."/>
            <person name="Gladieux P."/>
            <person name="Thoren M.H."/>
            <person name="Johannesson H."/>
        </authorList>
    </citation>
    <scope>NUCLEOTIDE SEQUENCE</scope>
    <source>
        <strain evidence="1">CBS 118394</strain>
    </source>
</reference>
<comment type="caution">
    <text evidence="1">The sequence shown here is derived from an EMBL/GenBank/DDBJ whole genome shotgun (WGS) entry which is preliminary data.</text>
</comment>
<name>A0AAE0M0V0_9PEZI</name>
<dbReference type="Proteomes" id="UP001283341">
    <property type="component" value="Unassembled WGS sequence"/>
</dbReference>
<proteinExistence type="predicted"/>
<evidence type="ECO:0000313" key="1">
    <source>
        <dbReference type="EMBL" id="KAK3315061.1"/>
    </source>
</evidence>
<keyword evidence="2" id="KW-1185">Reference proteome</keyword>
<dbReference type="AlphaFoldDB" id="A0AAE0M0V0"/>
<sequence>MYGRRLFFSFGAVKMVLSIGAEWFCSYLPYLRYIWRSKETLAGRVYKVPKLNGLGVPAKGKLHGRRSIYT</sequence>
<dbReference type="EMBL" id="JAUEDM010000006">
    <property type="protein sequence ID" value="KAK3315061.1"/>
    <property type="molecule type" value="Genomic_DNA"/>
</dbReference>
<gene>
    <name evidence="1" type="ORF">B0H66DRAFT_564392</name>
</gene>
<protein>
    <submittedName>
        <fullName evidence="1">Uncharacterized protein</fullName>
    </submittedName>
</protein>
<evidence type="ECO:0000313" key="2">
    <source>
        <dbReference type="Proteomes" id="UP001283341"/>
    </source>
</evidence>